<comment type="caution">
    <text evidence="1">The sequence shown here is derived from an EMBL/GenBank/DDBJ whole genome shotgun (WGS) entry which is preliminary data.</text>
</comment>
<dbReference type="AlphaFoldDB" id="A0A3M0GQI0"/>
<dbReference type="RefSeq" id="WP_121917174.1">
    <property type="nucleotide sequence ID" value="NZ_REFV01000006.1"/>
</dbReference>
<name>A0A3M0GQI0_9FLAO</name>
<evidence type="ECO:0008006" key="3">
    <source>
        <dbReference type="Google" id="ProtNLM"/>
    </source>
</evidence>
<dbReference type="Proteomes" id="UP000281985">
    <property type="component" value="Unassembled WGS sequence"/>
</dbReference>
<organism evidence="1 2">
    <name type="scientific">Dokdonia sinensis</name>
    <dbReference type="NCBI Taxonomy" id="2479847"/>
    <lineage>
        <taxon>Bacteria</taxon>
        <taxon>Pseudomonadati</taxon>
        <taxon>Bacteroidota</taxon>
        <taxon>Flavobacteriia</taxon>
        <taxon>Flavobacteriales</taxon>
        <taxon>Flavobacteriaceae</taxon>
        <taxon>Dokdonia</taxon>
    </lineage>
</organism>
<reference evidence="1 2" key="1">
    <citation type="submission" date="2018-10" db="EMBL/GenBank/DDBJ databases">
        <title>Dokdonia luteus sp. nov., isolated from sea water.</title>
        <authorList>
            <person name="Zhou L.Y."/>
            <person name="Du Z.J."/>
        </authorList>
    </citation>
    <scope>NUCLEOTIDE SEQUENCE [LARGE SCALE GENOMIC DNA]</scope>
    <source>
        <strain evidence="1 2">SH27</strain>
    </source>
</reference>
<gene>
    <name evidence="1" type="ORF">EAX61_08100</name>
</gene>
<sequence>MIKHYHLEVSEVFIYDNFLVNQIYEGQDIQPHHNNLLKTIIQEHFASSPLIYISNRLHSYSVNPLIYIEAGHITNLVAMAMVIHDDEQRRMAMFEKTFFKKPFKIFENLTEAIVWSKQELTKFQTQNTKN</sequence>
<dbReference type="OrthoDB" id="1144359at2"/>
<accession>A0A3M0GQI0</accession>
<evidence type="ECO:0000313" key="1">
    <source>
        <dbReference type="EMBL" id="RMB59536.1"/>
    </source>
</evidence>
<dbReference type="EMBL" id="REFV01000006">
    <property type="protein sequence ID" value="RMB59536.1"/>
    <property type="molecule type" value="Genomic_DNA"/>
</dbReference>
<evidence type="ECO:0000313" key="2">
    <source>
        <dbReference type="Proteomes" id="UP000281985"/>
    </source>
</evidence>
<keyword evidence="2" id="KW-1185">Reference proteome</keyword>
<proteinExistence type="predicted"/>
<protein>
    <recommendedName>
        <fullName evidence="3">STAS/SEC14 domain-containing protein</fullName>
    </recommendedName>
</protein>